<organism evidence="2 3">
    <name type="scientific">Thermovibrio ammonificans (strain DSM 15698 / JCM 12110 / HB-1)</name>
    <dbReference type="NCBI Taxonomy" id="648996"/>
    <lineage>
        <taxon>Bacteria</taxon>
        <taxon>Pseudomonadati</taxon>
        <taxon>Aquificota</taxon>
        <taxon>Aquificia</taxon>
        <taxon>Desulfurobacteriales</taxon>
        <taxon>Desulfurobacteriaceae</taxon>
        <taxon>Thermovibrio</taxon>
    </lineage>
</organism>
<evidence type="ECO:0000313" key="3">
    <source>
        <dbReference type="Proteomes" id="UP000006362"/>
    </source>
</evidence>
<proteinExistence type="inferred from homology"/>
<dbReference type="PANTHER" id="PTHR33383:SF1">
    <property type="entry name" value="MEMBRANE PROTEIN INSERTION EFFICIENCY FACTOR-RELATED"/>
    <property type="match status" value="1"/>
</dbReference>
<comment type="function">
    <text evidence="1">Could be involved in insertion of integral membrane proteins into the membrane.</text>
</comment>
<dbReference type="HAMAP" id="MF_00386">
    <property type="entry name" value="UPF0161_YidD"/>
    <property type="match status" value="1"/>
</dbReference>
<dbReference type="OrthoDB" id="9801753at2"/>
<dbReference type="NCBIfam" id="TIGR00278">
    <property type="entry name" value="membrane protein insertion efficiency factor YidD"/>
    <property type="match status" value="1"/>
</dbReference>
<name>E8T5A6_THEA1</name>
<keyword evidence="3" id="KW-1185">Reference proteome</keyword>
<dbReference type="Proteomes" id="UP000006362">
    <property type="component" value="Chromosome"/>
</dbReference>
<dbReference type="Pfam" id="PF01809">
    <property type="entry name" value="YidD"/>
    <property type="match status" value="1"/>
</dbReference>
<dbReference type="RefSeq" id="WP_013537230.1">
    <property type="nucleotide sequence ID" value="NC_014926.1"/>
</dbReference>
<dbReference type="PANTHER" id="PTHR33383">
    <property type="entry name" value="MEMBRANE PROTEIN INSERTION EFFICIENCY FACTOR-RELATED"/>
    <property type="match status" value="1"/>
</dbReference>
<comment type="similarity">
    <text evidence="1">Belongs to the UPF0161 family.</text>
</comment>
<evidence type="ECO:0000313" key="2">
    <source>
        <dbReference type="EMBL" id="ADU96444.1"/>
    </source>
</evidence>
<dbReference type="SMART" id="SM01234">
    <property type="entry name" value="Haemolytic"/>
    <property type="match status" value="1"/>
</dbReference>
<gene>
    <name evidence="2" type="ordered locus">Theam_0472</name>
</gene>
<accession>E8T5A6</accession>
<dbReference type="EMBL" id="CP002444">
    <property type="protein sequence ID" value="ADU96444.1"/>
    <property type="molecule type" value="Genomic_DNA"/>
</dbReference>
<keyword evidence="1" id="KW-1003">Cell membrane</keyword>
<dbReference type="eggNOG" id="COG0759">
    <property type="taxonomic scope" value="Bacteria"/>
</dbReference>
<dbReference type="AlphaFoldDB" id="E8T5A6"/>
<sequence length="68" mass="7739">MKKLVIALIKFYQRYISPLTPGTCRYYPTCSSYAIMAVEKYGLLKGGVKAVWRVLRCNPFSRGGVDYP</sequence>
<dbReference type="KEGG" id="tam:Theam_0472"/>
<dbReference type="HOGENOM" id="CLU_144811_6_0_0"/>
<protein>
    <recommendedName>
        <fullName evidence="1">Putative membrane protein insertion efficiency factor</fullName>
    </recommendedName>
</protein>
<dbReference type="InterPro" id="IPR002696">
    <property type="entry name" value="Membr_insert_effic_factor_YidD"/>
</dbReference>
<reference evidence="2" key="1">
    <citation type="submission" date="2011-01" db="EMBL/GenBank/DDBJ databases">
        <title>Complete sequence of chromosome of Thermovibrio ammonificans HB-1.</title>
        <authorList>
            <consortium name="US DOE Joint Genome Institute"/>
            <person name="Lucas S."/>
            <person name="Copeland A."/>
            <person name="Lapidus A."/>
            <person name="Cheng J.-F."/>
            <person name="Goodwin L."/>
            <person name="Pitluck S."/>
            <person name="Davenport K."/>
            <person name="Detter J.C."/>
            <person name="Han C."/>
            <person name="Tapia R."/>
            <person name="Land M."/>
            <person name="Hauser L."/>
            <person name="Kyrpides N."/>
            <person name="Ivanova N."/>
            <person name="Ovchinnikova G."/>
            <person name="Vetriani C."/>
            <person name="Woyke T."/>
        </authorList>
    </citation>
    <scope>NUCLEOTIDE SEQUENCE [LARGE SCALE GENOMIC DNA]</scope>
    <source>
        <strain evidence="2">HB-1</strain>
    </source>
</reference>
<comment type="subcellular location">
    <subcellularLocation>
        <location evidence="1">Cell inner membrane</location>
        <topology evidence="1">Peripheral membrane protein</topology>
        <orientation evidence="1">Cytoplasmic side</orientation>
    </subcellularLocation>
</comment>
<keyword evidence="1" id="KW-0472">Membrane</keyword>
<evidence type="ECO:0000256" key="1">
    <source>
        <dbReference type="HAMAP-Rule" id="MF_00386"/>
    </source>
</evidence>
<dbReference type="GO" id="GO:0005886">
    <property type="term" value="C:plasma membrane"/>
    <property type="evidence" value="ECO:0007669"/>
    <property type="project" value="UniProtKB-SubCell"/>
</dbReference>
<keyword evidence="1" id="KW-0997">Cell inner membrane</keyword>
<dbReference type="STRING" id="648996.Theam_0472"/>